<keyword evidence="1" id="KW-0472">Membrane</keyword>
<keyword evidence="1" id="KW-0812">Transmembrane</keyword>
<feature type="transmembrane region" description="Helical" evidence="1">
    <location>
        <begin position="138"/>
        <end position="163"/>
    </location>
</feature>
<accession>A0A915DZW5</accession>
<dbReference type="WBParaSite" id="jg25214">
    <property type="protein sequence ID" value="jg25214"/>
    <property type="gene ID" value="jg25214"/>
</dbReference>
<name>A0A915DZW5_9BILA</name>
<keyword evidence="1" id="KW-1133">Transmembrane helix</keyword>
<organism evidence="2 3">
    <name type="scientific">Ditylenchus dipsaci</name>
    <dbReference type="NCBI Taxonomy" id="166011"/>
    <lineage>
        <taxon>Eukaryota</taxon>
        <taxon>Metazoa</taxon>
        <taxon>Ecdysozoa</taxon>
        <taxon>Nematoda</taxon>
        <taxon>Chromadorea</taxon>
        <taxon>Rhabditida</taxon>
        <taxon>Tylenchina</taxon>
        <taxon>Tylenchomorpha</taxon>
        <taxon>Sphaerularioidea</taxon>
        <taxon>Anguinidae</taxon>
        <taxon>Anguininae</taxon>
        <taxon>Ditylenchus</taxon>
    </lineage>
</organism>
<reference evidence="3" key="1">
    <citation type="submission" date="2022-11" db="UniProtKB">
        <authorList>
            <consortium name="WormBaseParasite"/>
        </authorList>
    </citation>
    <scope>IDENTIFICATION</scope>
</reference>
<proteinExistence type="predicted"/>
<sequence length="215" mass="23949">MRCWSGGKVLGCWMLEFKVESSIPWIADLDPVVIQWFRQISTFSPLVRHYSATPIPLPANGSQIFDYIKMPSKNILAADASTLMFGVKMVFPVLQSVAVLLGELLWGFRVFVWICCCSSMWILASYGQGDEIDAIRSVTIFSISFFCSIITPHLPAWFAALFGGQHPVAAHAPPAHLFLNATIIMFAVLLGLIFLNHTSASEKTDFDSIQGDWWT</sequence>
<dbReference type="AlphaFoldDB" id="A0A915DZW5"/>
<protein>
    <submittedName>
        <fullName evidence="3">Uncharacterized protein</fullName>
    </submittedName>
</protein>
<evidence type="ECO:0000256" key="1">
    <source>
        <dbReference type="SAM" id="Phobius"/>
    </source>
</evidence>
<keyword evidence="2" id="KW-1185">Reference proteome</keyword>
<dbReference type="Proteomes" id="UP000887574">
    <property type="component" value="Unplaced"/>
</dbReference>
<feature type="transmembrane region" description="Helical" evidence="1">
    <location>
        <begin position="106"/>
        <end position="126"/>
    </location>
</feature>
<feature type="transmembrane region" description="Helical" evidence="1">
    <location>
        <begin position="175"/>
        <end position="195"/>
    </location>
</feature>
<evidence type="ECO:0000313" key="3">
    <source>
        <dbReference type="WBParaSite" id="jg25214"/>
    </source>
</evidence>
<evidence type="ECO:0000313" key="2">
    <source>
        <dbReference type="Proteomes" id="UP000887574"/>
    </source>
</evidence>